<name>A0A6A7BDL8_9PLEO</name>
<gene>
    <name evidence="2" type="ORF">T440DRAFT_444636</name>
</gene>
<accession>A0A6A7BDL8</accession>
<feature type="compositionally biased region" description="Basic and acidic residues" evidence="1">
    <location>
        <begin position="700"/>
        <end position="719"/>
    </location>
</feature>
<organism evidence="2 3">
    <name type="scientific">Plenodomus tracheiphilus IPT5</name>
    <dbReference type="NCBI Taxonomy" id="1408161"/>
    <lineage>
        <taxon>Eukaryota</taxon>
        <taxon>Fungi</taxon>
        <taxon>Dikarya</taxon>
        <taxon>Ascomycota</taxon>
        <taxon>Pezizomycotina</taxon>
        <taxon>Dothideomycetes</taxon>
        <taxon>Pleosporomycetidae</taxon>
        <taxon>Pleosporales</taxon>
        <taxon>Pleosporineae</taxon>
        <taxon>Leptosphaeriaceae</taxon>
        <taxon>Plenodomus</taxon>
    </lineage>
</organism>
<feature type="region of interest" description="Disordered" evidence="1">
    <location>
        <begin position="135"/>
        <end position="154"/>
    </location>
</feature>
<feature type="compositionally biased region" description="Low complexity" evidence="1">
    <location>
        <begin position="360"/>
        <end position="370"/>
    </location>
</feature>
<dbReference type="EMBL" id="MU006295">
    <property type="protein sequence ID" value="KAF2853616.1"/>
    <property type="molecule type" value="Genomic_DNA"/>
</dbReference>
<dbReference type="AlphaFoldDB" id="A0A6A7BDL8"/>
<feature type="region of interest" description="Disordered" evidence="1">
    <location>
        <begin position="213"/>
        <end position="236"/>
    </location>
</feature>
<reference evidence="2" key="1">
    <citation type="submission" date="2020-01" db="EMBL/GenBank/DDBJ databases">
        <authorList>
            <consortium name="DOE Joint Genome Institute"/>
            <person name="Haridas S."/>
            <person name="Albert R."/>
            <person name="Binder M."/>
            <person name="Bloem J."/>
            <person name="Labutti K."/>
            <person name="Salamov A."/>
            <person name="Andreopoulos B."/>
            <person name="Baker S.E."/>
            <person name="Barry K."/>
            <person name="Bills G."/>
            <person name="Bluhm B.H."/>
            <person name="Cannon C."/>
            <person name="Castanera R."/>
            <person name="Culley D.E."/>
            <person name="Daum C."/>
            <person name="Ezra D."/>
            <person name="Gonzalez J.B."/>
            <person name="Henrissat B."/>
            <person name="Kuo A."/>
            <person name="Liang C."/>
            <person name="Lipzen A."/>
            <person name="Lutzoni F."/>
            <person name="Magnuson J."/>
            <person name="Mondo S."/>
            <person name="Nolan M."/>
            <person name="Ohm R."/>
            <person name="Pangilinan J."/>
            <person name="Park H.-J."/>
            <person name="Ramirez L."/>
            <person name="Alfaro M."/>
            <person name="Sun H."/>
            <person name="Tritt A."/>
            <person name="Yoshinaga Y."/>
            <person name="Zwiers L.-H."/>
            <person name="Turgeon B.G."/>
            <person name="Goodwin S.B."/>
            <person name="Spatafora J.W."/>
            <person name="Crous P.W."/>
            <person name="Grigoriev I.V."/>
        </authorList>
    </citation>
    <scope>NUCLEOTIDE SEQUENCE</scope>
    <source>
        <strain evidence="2">IPT5</strain>
    </source>
</reference>
<feature type="region of interest" description="Disordered" evidence="1">
    <location>
        <begin position="688"/>
        <end position="719"/>
    </location>
</feature>
<evidence type="ECO:0000313" key="3">
    <source>
        <dbReference type="Proteomes" id="UP000799423"/>
    </source>
</evidence>
<protein>
    <submittedName>
        <fullName evidence="2">Uncharacterized protein</fullName>
    </submittedName>
</protein>
<evidence type="ECO:0000256" key="1">
    <source>
        <dbReference type="SAM" id="MobiDB-lite"/>
    </source>
</evidence>
<feature type="compositionally biased region" description="Acidic residues" evidence="1">
    <location>
        <begin position="65"/>
        <end position="89"/>
    </location>
</feature>
<dbReference type="OrthoDB" id="309640at2759"/>
<feature type="region of interest" description="Disordered" evidence="1">
    <location>
        <begin position="1"/>
        <end position="89"/>
    </location>
</feature>
<proteinExistence type="predicted"/>
<dbReference type="Proteomes" id="UP000799423">
    <property type="component" value="Unassembled WGS sequence"/>
</dbReference>
<sequence>MSSFFSAIFGSSPAPARRRLKRRASRELPRSGKAARSAGFTAEEYMSSPYGTSGKRGGRAKLSGSEDEEDEDQSVEIGEDYMGEEYTEEGYGEEIGKEYVYEDEPNTSTDNFKDDDCVSEGKIVRTISAAPRNKSTVSGKSLLSPIAGTPRSSAEMQTRAEAAAERIAMAKATYTRLRDMLEAMPPGAVADRLQVNLRELKDRLDRTTKVVTTPPMSEKARGKLPVPSSSTKDRGFVPAKFHSKEMRGTQYSDNSPDWSLGESDDSIVVQQLPKTTSEPVNTEVVAKAKATATMQHPLPRAPGIPLPVATTITTRTDQTKDLSQPRGPIKPLPQSRRNIPLPQTRRKIPLPAIPPPTTPKSPSTKSNPKTQASKPSHRTAAPGRLNPTTQTPTAPPRFSQRPPSTAPPANHRTIATPSQSLASILSTLRRATARKSIPSRLSAPHYTTTDIEIRDSLWQIMDLMQRFSRQYFSGHVALPLGTNDSIPPAAYAKMSMETARVIGCVASGGPGGAAGWHELFVEEGKRKAVVCAVVGNVLVEQVFGHGFFGGREGDVQGVAELQGELREFDGFVRNTRYAEYIATALDDINTTAASDLDYALPANFNNHVIRVVLGLWTHLKPIFQLLYNHPDTMQIPSGIFNDLYKIVAQAGLLSLLMRLDKHTVYYFEPIFKEDTYSPARMECINHAEMRERNPTTPLDKLSEAEQERRAGLSDAEKQRARGDGALTQITIMSGLCAYRLGGWETRGSTADQVEFEDPAYETEGIRVRSLTHGWVYCRWGRPRGYNNGKVSVAVNERIHGDAWEGGFLEFTDVEGVPNWSEKDRRETKAKAAAMNKGKAKGKAVMV</sequence>
<feature type="region of interest" description="Disordered" evidence="1">
    <location>
        <begin position="315"/>
        <end position="420"/>
    </location>
</feature>
<evidence type="ECO:0000313" key="2">
    <source>
        <dbReference type="EMBL" id="KAF2853616.1"/>
    </source>
</evidence>
<keyword evidence="3" id="KW-1185">Reference proteome</keyword>